<dbReference type="OrthoDB" id="8956208at2"/>
<feature type="transmembrane region" description="Helical" evidence="7">
    <location>
        <begin position="149"/>
        <end position="168"/>
    </location>
</feature>
<feature type="transmembrane region" description="Helical" evidence="7">
    <location>
        <begin position="224"/>
        <end position="240"/>
    </location>
</feature>
<protein>
    <submittedName>
        <fullName evidence="9">Acyltransferase 3</fullName>
    </submittedName>
</protein>
<dbReference type="RefSeq" id="WP_011462913.1">
    <property type="nucleotide sequence ID" value="NC_007908.1"/>
</dbReference>
<dbReference type="EMBL" id="CP000267">
    <property type="protein sequence ID" value="ABD68340.1"/>
    <property type="molecule type" value="Genomic_DNA"/>
</dbReference>
<dbReference type="GO" id="GO:0009246">
    <property type="term" value="P:enterobacterial common antigen biosynthetic process"/>
    <property type="evidence" value="ECO:0007669"/>
    <property type="project" value="TreeGrafter"/>
</dbReference>
<feature type="transmembrane region" description="Helical" evidence="7">
    <location>
        <begin position="175"/>
        <end position="191"/>
    </location>
</feature>
<dbReference type="InterPro" id="IPR002656">
    <property type="entry name" value="Acyl_transf_3_dom"/>
</dbReference>
<keyword evidence="5 7" id="KW-1133">Transmembrane helix</keyword>
<comment type="similarity">
    <text evidence="2">Belongs to the acyltransferase 3 family.</text>
</comment>
<evidence type="ECO:0000256" key="5">
    <source>
        <dbReference type="ARBA" id="ARBA00022989"/>
    </source>
</evidence>
<evidence type="ECO:0000313" key="9">
    <source>
        <dbReference type="EMBL" id="ABD68340.1"/>
    </source>
</evidence>
<dbReference type="Pfam" id="PF01757">
    <property type="entry name" value="Acyl_transf_3"/>
    <property type="match status" value="1"/>
</dbReference>
<evidence type="ECO:0000256" key="3">
    <source>
        <dbReference type="ARBA" id="ARBA00022475"/>
    </source>
</evidence>
<evidence type="ECO:0000313" key="10">
    <source>
        <dbReference type="Proteomes" id="UP000008332"/>
    </source>
</evidence>
<evidence type="ECO:0000256" key="6">
    <source>
        <dbReference type="ARBA" id="ARBA00023136"/>
    </source>
</evidence>
<dbReference type="Proteomes" id="UP000008332">
    <property type="component" value="Chromosome"/>
</dbReference>
<evidence type="ECO:0000256" key="1">
    <source>
        <dbReference type="ARBA" id="ARBA00004651"/>
    </source>
</evidence>
<feature type="domain" description="Acyltransferase 3" evidence="8">
    <location>
        <begin position="12"/>
        <end position="333"/>
    </location>
</feature>
<dbReference type="PANTHER" id="PTHR40074">
    <property type="entry name" value="O-ACETYLTRANSFERASE WECH"/>
    <property type="match status" value="1"/>
</dbReference>
<dbReference type="HOGENOM" id="CLU_717134_0_0_4"/>
<evidence type="ECO:0000256" key="7">
    <source>
        <dbReference type="SAM" id="Phobius"/>
    </source>
</evidence>
<dbReference type="STRING" id="338969.Rfer_0589"/>
<dbReference type="PANTHER" id="PTHR40074:SF2">
    <property type="entry name" value="O-ACETYLTRANSFERASE WECH"/>
    <property type="match status" value="1"/>
</dbReference>
<keyword evidence="4 7" id="KW-0812">Transmembrane</keyword>
<dbReference type="GO" id="GO:0016413">
    <property type="term" value="F:O-acetyltransferase activity"/>
    <property type="evidence" value="ECO:0007669"/>
    <property type="project" value="TreeGrafter"/>
</dbReference>
<organism evidence="9 10">
    <name type="scientific">Albidiferax ferrireducens (strain ATCC BAA-621 / DSM 15236 / T118)</name>
    <name type="common">Rhodoferax ferrireducens</name>
    <dbReference type="NCBI Taxonomy" id="338969"/>
    <lineage>
        <taxon>Bacteria</taxon>
        <taxon>Pseudomonadati</taxon>
        <taxon>Pseudomonadota</taxon>
        <taxon>Betaproteobacteria</taxon>
        <taxon>Burkholderiales</taxon>
        <taxon>Comamonadaceae</taxon>
        <taxon>Rhodoferax</taxon>
    </lineage>
</organism>
<dbReference type="GO" id="GO:0005886">
    <property type="term" value="C:plasma membrane"/>
    <property type="evidence" value="ECO:0007669"/>
    <property type="project" value="UniProtKB-SubCell"/>
</dbReference>
<proteinExistence type="inferred from homology"/>
<feature type="transmembrane region" description="Helical" evidence="7">
    <location>
        <begin position="197"/>
        <end position="217"/>
    </location>
</feature>
<sequence length="363" mass="39899">MNSARPGRQTHVDALKLLASQLIVLHHFATYGPLAEALSEVAPALTNWFYDYARMAVQVFLVLGGYLAVRSLAPAGQLRPGAPWRAILQRYQRLILPFLAALVLAVASAALARQWLSDDFIPGAPTWAQALAHAALLHGVLGHDSLSAGVWYVAIDFQLFALMTLLLWLGRRPRWPQALLLGLMLASLFFFNRDEDWDNWALYFFGAYGMGAAAFWAGNARRPGWLLGLLAGVGLLALVLDFRERITLALAVALLLGLLQWRHQTAASPLRLPASLSHAVALLGKTSYALFLVHFSVLMIGNALFAQLGLGASWLTWLFLLGCWACCLGLAVLFERWVEAPLSRLGYRRNRGLSSASPHRAIL</sequence>
<comment type="subcellular location">
    <subcellularLocation>
        <location evidence="1">Cell membrane</location>
        <topology evidence="1">Multi-pass membrane protein</topology>
    </subcellularLocation>
</comment>
<keyword evidence="10" id="KW-1185">Reference proteome</keyword>
<keyword evidence="9" id="KW-0808">Transferase</keyword>
<feature type="transmembrane region" description="Helical" evidence="7">
    <location>
        <begin position="314"/>
        <end position="334"/>
    </location>
</feature>
<dbReference type="AlphaFoldDB" id="Q221G3"/>
<feature type="transmembrane region" description="Helical" evidence="7">
    <location>
        <begin position="288"/>
        <end position="308"/>
    </location>
</feature>
<evidence type="ECO:0000256" key="4">
    <source>
        <dbReference type="ARBA" id="ARBA00022692"/>
    </source>
</evidence>
<keyword evidence="3" id="KW-1003">Cell membrane</keyword>
<keyword evidence="6 7" id="KW-0472">Membrane</keyword>
<feature type="transmembrane region" description="Helical" evidence="7">
    <location>
        <begin position="94"/>
        <end position="116"/>
    </location>
</feature>
<keyword evidence="9" id="KW-0012">Acyltransferase</keyword>
<dbReference type="KEGG" id="rfr:Rfer_0589"/>
<reference evidence="10" key="1">
    <citation type="submission" date="2006-02" db="EMBL/GenBank/DDBJ databases">
        <title>Complete sequence of chromosome of Rhodoferax ferrireducens DSM 15236.</title>
        <authorList>
            <person name="Copeland A."/>
            <person name="Lucas S."/>
            <person name="Lapidus A."/>
            <person name="Barry K."/>
            <person name="Detter J.C."/>
            <person name="Glavina del Rio T."/>
            <person name="Hammon N."/>
            <person name="Israni S."/>
            <person name="Pitluck S."/>
            <person name="Brettin T."/>
            <person name="Bruce D."/>
            <person name="Han C."/>
            <person name="Tapia R."/>
            <person name="Gilna P."/>
            <person name="Kiss H."/>
            <person name="Schmutz J."/>
            <person name="Larimer F."/>
            <person name="Land M."/>
            <person name="Kyrpides N."/>
            <person name="Ivanova N."/>
            <person name="Richardson P."/>
        </authorList>
    </citation>
    <scope>NUCLEOTIDE SEQUENCE [LARGE SCALE GENOMIC DNA]</scope>
    <source>
        <strain evidence="10">ATCC BAA-621 / DSM 15236 / T118</strain>
    </source>
</reference>
<evidence type="ECO:0000256" key="2">
    <source>
        <dbReference type="ARBA" id="ARBA00007400"/>
    </source>
</evidence>
<accession>Q221G3</accession>
<gene>
    <name evidence="9" type="ordered locus">Rfer_0589</name>
</gene>
<evidence type="ECO:0000259" key="8">
    <source>
        <dbReference type="Pfam" id="PF01757"/>
    </source>
</evidence>
<name>Q221G3_ALBFT</name>
<dbReference type="eggNOG" id="COG1835">
    <property type="taxonomic scope" value="Bacteria"/>
</dbReference>